<comment type="caution">
    <text evidence="1">The sequence shown here is derived from an EMBL/GenBank/DDBJ whole genome shotgun (WGS) entry which is preliminary data.</text>
</comment>
<keyword evidence="2" id="KW-1185">Reference proteome</keyword>
<reference evidence="2" key="1">
    <citation type="journal article" date="2021" name="Syst. Appl. Microbiol.">
        <title>Roseomonas hellenica sp. nov., isolated from roots of wild-growing Alkanna tinctoria.</title>
        <authorList>
            <person name="Rat A."/>
            <person name="Naranjo H.D."/>
            <person name="Lebbe L."/>
            <person name="Cnockaert M."/>
            <person name="Krigas N."/>
            <person name="Grigoriadou K."/>
            <person name="Maloupa E."/>
            <person name="Willems A."/>
        </authorList>
    </citation>
    <scope>NUCLEOTIDE SEQUENCE [LARGE SCALE GENOMIC DNA]</scope>
    <source>
        <strain evidence="2">LMG 31159</strain>
    </source>
</reference>
<accession>A0ABS5EF65</accession>
<evidence type="ECO:0000313" key="1">
    <source>
        <dbReference type="EMBL" id="MBR0649666.1"/>
    </source>
</evidence>
<proteinExistence type="predicted"/>
<evidence type="ECO:0000313" key="2">
    <source>
        <dbReference type="Proteomes" id="UP000698752"/>
    </source>
</evidence>
<dbReference type="EMBL" id="JAAEDI010000007">
    <property type="protein sequence ID" value="MBR0649666.1"/>
    <property type="molecule type" value="Genomic_DNA"/>
</dbReference>
<dbReference type="Proteomes" id="UP000698752">
    <property type="component" value="Unassembled WGS sequence"/>
</dbReference>
<sequence>MLLAFFLALPASAQDRDDLPRFDAVYIRAARLVTLAPLCGARDEAWARQLEQGLAAIVRPFPPEAQWRLMATAAFSVTVGTRLYETYGREICNEADDITMPWRDADDLVRIGAEGEPPLPTLPPAVILLGWQSFAAQLAVRCDRRDRRWGAAAQSAVRRAIAMHTGLAEDPESRRIVSRNIVGTARVMANLFVGTHGAQVCTPSAGNATLHQVDAMVTEWRRLCPAWRPDATCQLGAD</sequence>
<gene>
    <name evidence="1" type="ORF">GXW78_08335</name>
</gene>
<name>A0ABS5EF65_9PROT</name>
<protein>
    <submittedName>
        <fullName evidence="1">Uncharacterized protein</fullName>
    </submittedName>
</protein>
<organism evidence="1 2">
    <name type="scientific">Neoroseomonas terrae</name>
    <dbReference type="NCBI Taxonomy" id="424799"/>
    <lineage>
        <taxon>Bacteria</taxon>
        <taxon>Pseudomonadati</taxon>
        <taxon>Pseudomonadota</taxon>
        <taxon>Alphaproteobacteria</taxon>
        <taxon>Acetobacterales</taxon>
        <taxon>Acetobacteraceae</taxon>
        <taxon>Neoroseomonas</taxon>
    </lineage>
</organism>
<dbReference type="RefSeq" id="WP_211867803.1">
    <property type="nucleotide sequence ID" value="NZ_JAAEDI010000007.1"/>
</dbReference>